<dbReference type="GO" id="GO:0005509">
    <property type="term" value="F:calcium ion binding"/>
    <property type="evidence" value="ECO:0007669"/>
    <property type="project" value="UniProtKB-UniRule"/>
</dbReference>
<dbReference type="InterPro" id="IPR051561">
    <property type="entry name" value="FRAS1_ECM"/>
</dbReference>
<evidence type="ECO:0000259" key="10">
    <source>
        <dbReference type="PROSITE" id="PS50184"/>
    </source>
</evidence>
<dbReference type="GO" id="GO:0007154">
    <property type="term" value="P:cell communication"/>
    <property type="evidence" value="ECO:0007669"/>
    <property type="project" value="InterPro"/>
</dbReference>
<accession>A0AAE0T160</accession>
<name>A0AAE0T160_9BIVA</name>
<evidence type="ECO:0000256" key="7">
    <source>
        <dbReference type="PROSITE-ProRule" id="PRU01201"/>
    </source>
</evidence>
<feature type="domain" description="VWFC" evidence="10">
    <location>
        <begin position="154"/>
        <end position="214"/>
    </location>
</feature>
<dbReference type="PROSITE" id="PS50268">
    <property type="entry name" value="CADHERIN_2"/>
    <property type="match status" value="1"/>
</dbReference>
<evidence type="ECO:0000313" key="13">
    <source>
        <dbReference type="Proteomes" id="UP001195483"/>
    </source>
</evidence>
<dbReference type="Pfam" id="PF00093">
    <property type="entry name" value="VWC"/>
    <property type="match status" value="6"/>
</dbReference>
<dbReference type="InterPro" id="IPR039005">
    <property type="entry name" value="CSPG_rpt"/>
</dbReference>
<evidence type="ECO:0000256" key="8">
    <source>
        <dbReference type="SAM" id="MobiDB-lite"/>
    </source>
</evidence>
<feature type="compositionally biased region" description="Basic and acidic residues" evidence="8">
    <location>
        <begin position="3649"/>
        <end position="3660"/>
    </location>
</feature>
<sequence>MVGVFHRWIDIFYAVAGLLHMCSGDCLYNGMYYMKHTVWQPNACTVCTCEDPIVLCETIRCTDPKCDFKKGEYLQISADGCCPECVPKLSPCQHQQQLILHNTEWSPEPCRTCRCFDGEITCSKVLCPITHCKPGEVVQNIPGQCCPQCIPAGSSCTYNGERHLDGSEWEFLPCTKCVCRDGQVTCYPIQCAPIVCGEDEQLETPIGDCCPVCQGVNTSCRAGDKEYKSGDQWSKGVCTMCVCMAGETVCSDKDCMDMMPCHQGERKVTRPGDCCPECVSTEAACLNENPVRYHGDIWNVSSCEYCVCNKGQLQCHTAGCEPITCTGEEIKAHFPGDCCPQCVMPPSCHFEGLNYQNEETWHPNPCSVCHCNKGEVTCYRQPCKTCPEGSVAITHTGDCCGECKKVDCGPDCLTCNHEMPAYCTACHELDSYVEEGRCVKACRPGYYPDTKHICRACHLSCHTCQGESQYHCETCKPGLMWRHGECVTQCGSGYYIQNGKCLDCHVSCKSCTGPGESQCQSCAHLARVVESGRCIDYCPANYYVKGGNCIACPPTCRTCTPDGSGCATCWPGGLLHQGQCVTRCPVGYSDNKRGSCSACHPSCESCDGGKDMDCLSCFGGSRLSKRGRCRSQCPLGKYLTFNGTCQDCATGCTDCYMTWDGKASRCSECQDPKMVPSGSKCQAECREGQYLESKVCQDCGENCMQCELPSQCSKCLPPFLLYMGKCVTHCGQGQYEDGKTMECKDCIKDCLQCFSAAECSVCNGLSYLVDGRCVRDCGTGFSPNPQNRHCEKNVEGPLFQVLSHVHVEKGGMARLTPEQFYIADPDTMKDHLHILLKVAPGNGDLKKVVDGHNAVLRSGDEFTFQDLLAGKIFFFHSPLGVEKSKATIEISDGLHSTQESMYFQAYIPNSLRLIDNNVLHAVGGETTIIGPDILNLWTNKSPEAVKITVLQGPKQGSIVHRVLQAPVRTFSLQDLRSGNIAYQHNPRGTSALDAIVFQASGGFILLSFLLNIEIRAKENQRPMVIHNKVGYVVKGDSLQITSDLLLSRVMDRNADSSDIIYTLIPPFQNPKEGEVTMMVPIPPSGPGRGWEDVGDGLMAARMNRFLQRDIDEGRIYYKNKGTQGNSDIIRFEVADMATPTNILKDQIFHVIVVDEQKLGVHAAPSPTLAPGVRLGMTVLENQVVPITSLNLAFRDQDTPDASIVYTIVKSLGENEGLLENIENPFRHIAKFTQDDINNNRIIYRPPDFDIGHKEREVSFTFIVSDGQAGKTSGEQKFSIRIIPVNNMPPRFSASTISVTVSQGGSVPVGQTVLGLSDADTLLSDLSITVLREPRHGYFEKNQDGLQAVVRTGDSFSFEELEQNVLRYSNDKSDSSQFDMMQFSVNDGVHQVTAILNITIVRVDRSAPTMLASASCRLLVLEGKAAVIKREHLAFVDGDSADDKITIQLTLQPTHGRVTSQDRELRINGRFNQADINNGYISYHSDKEIGQKSVTEILTFNVTDSSNNLLPNQVFTVLIEPVDNQPPRVRVGPKVLVEEGEEVILTGSDIIVTDVDTLQDKIIIVMETQPSFGIVKDTAPAQGSQMLQSRLVNSFPHEDLLTGHIVYEQNDHKFKEPVEDGFLFHVFDGTNKSPTYRFNITIQVINDEPPLMVTEQVFAREGRAVTVTNASVYILDIDSHPEDLALTLRTAPIHGHLRRKDFIDQNIPDATLLPKGSTFTYRDILNELIVYEHDNSEVTTDSFTLHVTDSDFEDTKTVSVIIGMVSDETPRVMINRGLRVQAGSVTAIKSQDLKSTDLDSDDAKLLYTITQDSPVGILELHKNGSLVKLSRTGPYKTFTQTDINNGNLEYKHSPGESIGNFRFKFKVSDPERNDLIDQNFYITVMEDQFLPKVISNKELVVAEGGKSKITTDYLSFTDDDSEPASLKYLVIYTPKLGQLELANQPGVPISEFTQLDLAANNVQYVHTSKMEFYMDRFTFTVTDGTNDVTRTFFINISPIDDSIPLVINRGLTVQEGIRKIITEFDLKALDNDTQEDLLVFTIIQSPVYGDLELYHDSKWSSISTFTMKDIFENHVSYNHDGSETREDNFSFIVSDGTNDMFAMQRDGQGGMAPPQTSPQDFEITILPVDNGSPVLEANLGLQFLETSGTMVSNVITSQELRASDSDTPMVKILYVITKAPRHGRLEKIGNPGVLLQSFSQDDIDKSRIRYVLTNAGDSVQDSFTFDLLDTKPNRVPDNLFHIMWSVIGFEAAHFNITEMAGVINVPITRKGNLKQYSIVTCSSIPGTATSSTQGSQPGMQDYMEHSGQVQFDEWQDTKVCTIIINDDSLFEGPEEFYVQLSEPSFALLGPHSKTIVAIYDIEDEPILQFKDSIFYVNESDAYVMATIVRTGDLSSTVSVICFTSALTARGSSLTSLESGSDYISRGNANSYRVVFPPGVTIATCDVKIVDDSDQELSEQFMLELSFPSLGAKLGPVSMATVVIQGPNDESLIYFSLPTYHFDENAGTVEVEVLRDGTDLSHSSMVWCATRLSDPPSATPGQDYIPSSSQITFGPGQAHQKCQITILDDDVDPRVEGNETFVVFLSSAISSNIIQPYIATVYVQDSHLDVPQMQFVKESYSVDERNQSISVPVMRMGDLSFESSIICYTRQETAQVMMDYDERFLSEASRIFFNPGVKIQNCTVTIVNDDIYEPEEKFRLELAQPQGTTKCEARLGAINKTTIIITNKDDVPTIQFEKAAYSLNEPSLANQIITMKVKVIRTGDLSEASSVRVSTRDGSAMSGVDYNPKSLMLKFESGVNELEFSVDILYNADIEWHEAFTVVLGPGNPEGAELGPISSTTITILDNEVSGSLILPAAPLVVSLLHYDKTEEGIKVNPSPGYPIVCVTPCDTHYPTFTVTHTLCRDSNINQSNIYYRWEVAMPSDNFGSRPPFVEVSDKTLFTSINKMVLDSVYFRPSFRVRCVAQPIDENGHPGIPLKSKSVTIGRDNGICNAPVFSGRLFSYQAQSFLAKLDYVGPDDIKNPNTIHLSIHVPHQDGMLPLISTYPLHNLRFLLAEPIYRQQHVCSNIITPEERDSLMNSGFLDSGSTFPEAHGPGYDFPFQFDNKLRTNTTLLLYKHLNLKSCLWTFEAWYHMSDLVEMCGGRVVSDFQVTDAGQTYLTVRVPLYVSYLYATAPIGWGSLEHRTEMEFSFYYDTILWQSGLETDGDLGGRLQVMRIVIGDDGKLVIDFKTQAKFRGVYVVVHQTLPGYKSRFVSEDKSSIFKLSLLWSQNTFDSPQQLWRAVSDYSLKDYTGEYTAELIPCSVHSTQRFTTDIPIPCTAQKPVRFEIPIAFQQTNRPVPLEYTLNTHFQLTNNRDMFLLNPMVSTTDLDDMDFNGAFSEGQKIFGRVLWNPKQDLKGAYKLTIEKVFLCTGRDGYIPTYDPTGKTYGQGPQFGCIQPGPNLQYRFLILDRGNPDVVDREFNKVPFESQFADENPDYIAMENMDGVDGFVMSVDPLYKVTSGHQWYLQVLFLIGPSDPAQKIYRNRRSAFISLEKRDISDSLDDIFEKQTRNGTNIKVLHLNQTNFSSTSTSHTKHEIAMEVILIPIIAVVLIIIAIVIFLILRKKRRKHRNSNPKKRSNLEIAQQNSVIYKGKLRNSIELKNSTVVQTEKNRKPSVRVKDTNLNSNKKKKEKGTEV</sequence>
<proteinExistence type="inferred from homology"/>
<dbReference type="PROSITE" id="PS50184">
    <property type="entry name" value="VWFC_2"/>
    <property type="match status" value="6"/>
</dbReference>
<dbReference type="GO" id="GO:0007156">
    <property type="term" value="P:homophilic cell adhesion via plasma membrane adhesion molecules"/>
    <property type="evidence" value="ECO:0007669"/>
    <property type="project" value="InterPro"/>
</dbReference>
<dbReference type="InterPro" id="IPR002126">
    <property type="entry name" value="Cadherin-like_dom"/>
</dbReference>
<feature type="region of interest" description="Disordered" evidence="8">
    <location>
        <begin position="3645"/>
        <end position="3676"/>
    </location>
</feature>
<dbReference type="SUPFAM" id="SSF57603">
    <property type="entry name" value="FnI-like domain"/>
    <property type="match status" value="6"/>
</dbReference>
<comment type="similarity">
    <text evidence="1">Belongs to the FRAS1 family.</text>
</comment>
<dbReference type="Gene3D" id="2.10.220.10">
    <property type="entry name" value="Hormone Receptor, Insulin-like Growth Factor Receptor 1, Chain A, domain 2"/>
    <property type="match status" value="4"/>
</dbReference>
<keyword evidence="3" id="KW-0677">Repeat</keyword>
<feature type="repeat" description="CSPG" evidence="7">
    <location>
        <begin position="1647"/>
        <end position="1747"/>
    </location>
</feature>
<dbReference type="InterPro" id="IPR001007">
    <property type="entry name" value="VWF_dom"/>
</dbReference>
<evidence type="ECO:0000256" key="9">
    <source>
        <dbReference type="SAM" id="Phobius"/>
    </source>
</evidence>
<evidence type="ECO:0000259" key="11">
    <source>
        <dbReference type="PROSITE" id="PS50268"/>
    </source>
</evidence>
<dbReference type="GO" id="GO:0016020">
    <property type="term" value="C:membrane"/>
    <property type="evidence" value="ECO:0007669"/>
    <property type="project" value="InterPro"/>
</dbReference>
<keyword evidence="9" id="KW-1133">Transmembrane helix</keyword>
<feature type="transmembrane region" description="Helical" evidence="9">
    <location>
        <begin position="3581"/>
        <end position="3602"/>
    </location>
</feature>
<feature type="domain" description="VWFC" evidence="10">
    <location>
        <begin position="24"/>
        <end position="86"/>
    </location>
</feature>
<reference evidence="12" key="1">
    <citation type="journal article" date="2021" name="Genome Biol. Evol.">
        <title>A High-Quality Reference Genome for a Parasitic Bivalve with Doubly Uniparental Inheritance (Bivalvia: Unionida).</title>
        <authorList>
            <person name="Smith C.H."/>
        </authorList>
    </citation>
    <scope>NUCLEOTIDE SEQUENCE</scope>
    <source>
        <strain evidence="12">CHS0354</strain>
    </source>
</reference>
<reference evidence="12" key="3">
    <citation type="submission" date="2023-05" db="EMBL/GenBank/DDBJ databases">
        <authorList>
            <person name="Smith C.H."/>
        </authorList>
    </citation>
    <scope>NUCLEOTIDE SEQUENCE</scope>
    <source>
        <strain evidence="12">CHS0354</strain>
        <tissue evidence="12">Mantle</tissue>
    </source>
</reference>
<organism evidence="12 13">
    <name type="scientific">Potamilus streckersoni</name>
    <dbReference type="NCBI Taxonomy" id="2493646"/>
    <lineage>
        <taxon>Eukaryota</taxon>
        <taxon>Metazoa</taxon>
        <taxon>Spiralia</taxon>
        <taxon>Lophotrochozoa</taxon>
        <taxon>Mollusca</taxon>
        <taxon>Bivalvia</taxon>
        <taxon>Autobranchia</taxon>
        <taxon>Heteroconchia</taxon>
        <taxon>Palaeoheterodonta</taxon>
        <taxon>Unionida</taxon>
        <taxon>Unionoidea</taxon>
        <taxon>Unionidae</taxon>
        <taxon>Ambleminae</taxon>
        <taxon>Lampsilini</taxon>
        <taxon>Potamilus</taxon>
    </lineage>
</organism>
<dbReference type="SUPFAM" id="SSF57184">
    <property type="entry name" value="Growth factor receptor domain"/>
    <property type="match status" value="3"/>
</dbReference>
<protein>
    <recommendedName>
        <fullName evidence="14">Extracellular matrix protein FRAS1</fullName>
    </recommendedName>
</protein>
<evidence type="ECO:0000256" key="1">
    <source>
        <dbReference type="ARBA" id="ARBA00005529"/>
    </source>
</evidence>
<dbReference type="InterPro" id="IPR000742">
    <property type="entry name" value="EGF"/>
</dbReference>
<dbReference type="SMART" id="SM00237">
    <property type="entry name" value="Calx_beta"/>
    <property type="match status" value="5"/>
</dbReference>
<evidence type="ECO:0000256" key="2">
    <source>
        <dbReference type="ARBA" id="ARBA00022729"/>
    </source>
</evidence>
<dbReference type="InterPro" id="IPR003644">
    <property type="entry name" value="Calx_beta"/>
</dbReference>
<feature type="repeat" description="CSPG" evidence="7">
    <location>
        <begin position="1167"/>
        <end position="1264"/>
    </location>
</feature>
<feature type="domain" description="VWFC" evidence="10">
    <location>
        <begin position="218"/>
        <end position="279"/>
    </location>
</feature>
<evidence type="ECO:0000256" key="4">
    <source>
        <dbReference type="ARBA" id="ARBA00022837"/>
    </source>
</evidence>
<dbReference type="Gene3D" id="6.20.200.20">
    <property type="match status" value="4"/>
</dbReference>
<dbReference type="Gene3D" id="2.10.70.10">
    <property type="entry name" value="Complement Module, domain 1"/>
    <property type="match status" value="2"/>
</dbReference>
<evidence type="ECO:0000256" key="6">
    <source>
        <dbReference type="PROSITE-ProRule" id="PRU00043"/>
    </source>
</evidence>
<feature type="repeat" description="CSPG" evidence="7">
    <location>
        <begin position="910"/>
        <end position="1000"/>
    </location>
</feature>
<feature type="repeat" description="CSPG" evidence="7">
    <location>
        <begin position="2131"/>
        <end position="2227"/>
    </location>
</feature>
<feature type="repeat" description="CSPG" evidence="7">
    <location>
        <begin position="1525"/>
        <end position="1626"/>
    </location>
</feature>
<dbReference type="SMART" id="SM00214">
    <property type="entry name" value="VWC"/>
    <property type="match status" value="6"/>
</dbReference>
<feature type="repeat" description="CSPG" evidence="7">
    <location>
        <begin position="2001"/>
        <end position="2093"/>
    </location>
</feature>
<evidence type="ECO:0000256" key="5">
    <source>
        <dbReference type="ARBA" id="ARBA00023180"/>
    </source>
</evidence>
<keyword evidence="5" id="KW-0325">Glycoprotein</keyword>
<dbReference type="PROSITE" id="PS01208">
    <property type="entry name" value="VWFC_1"/>
    <property type="match status" value="4"/>
</dbReference>
<dbReference type="PANTHER" id="PTHR45739">
    <property type="entry name" value="MATRIX PROTEIN, PUTATIVE-RELATED"/>
    <property type="match status" value="1"/>
</dbReference>
<feature type="repeat" description="CSPG" evidence="7">
    <location>
        <begin position="1406"/>
        <end position="1502"/>
    </location>
</feature>
<dbReference type="EMBL" id="JAEAOA010002350">
    <property type="protein sequence ID" value="KAK3601821.1"/>
    <property type="molecule type" value="Genomic_DNA"/>
</dbReference>
<keyword evidence="13" id="KW-1185">Reference proteome</keyword>
<feature type="domain" description="VWFC" evidence="10">
    <location>
        <begin position="346"/>
        <end position="404"/>
    </location>
</feature>
<feature type="repeat" description="CSPG" evidence="7">
    <location>
        <begin position="1287"/>
        <end position="1385"/>
    </location>
</feature>
<keyword evidence="9" id="KW-0812">Transmembrane</keyword>
<feature type="compositionally biased region" description="Basic residues" evidence="8">
    <location>
        <begin position="3666"/>
        <end position="3676"/>
    </location>
</feature>
<dbReference type="InterPro" id="IPR038081">
    <property type="entry name" value="CalX-like_sf"/>
</dbReference>
<dbReference type="SUPFAM" id="SSF141072">
    <property type="entry name" value="CalX-like"/>
    <property type="match status" value="5"/>
</dbReference>
<feature type="repeat" description="CSPG" evidence="7">
    <location>
        <begin position="1768"/>
        <end position="1867"/>
    </location>
</feature>
<feature type="repeat" description="CSPG" evidence="7">
    <location>
        <begin position="796"/>
        <end position="893"/>
    </location>
</feature>
<dbReference type="Proteomes" id="UP001195483">
    <property type="component" value="Unassembled WGS sequence"/>
</dbReference>
<keyword evidence="9" id="KW-0472">Membrane</keyword>
<dbReference type="InterPro" id="IPR006212">
    <property type="entry name" value="Furin_repeat"/>
</dbReference>
<evidence type="ECO:0000313" key="12">
    <source>
        <dbReference type="EMBL" id="KAK3601821.1"/>
    </source>
</evidence>
<dbReference type="GO" id="GO:0009653">
    <property type="term" value="P:anatomical structure morphogenesis"/>
    <property type="evidence" value="ECO:0007669"/>
    <property type="project" value="TreeGrafter"/>
</dbReference>
<dbReference type="SMART" id="SM00181">
    <property type="entry name" value="EGF"/>
    <property type="match status" value="6"/>
</dbReference>
<evidence type="ECO:0000256" key="3">
    <source>
        <dbReference type="ARBA" id="ARBA00022737"/>
    </source>
</evidence>
<keyword evidence="4 6" id="KW-0106">Calcium</keyword>
<dbReference type="PROSITE" id="PS51854">
    <property type="entry name" value="CSPG"/>
    <property type="match status" value="11"/>
</dbReference>
<feature type="domain" description="VWFC" evidence="10">
    <location>
        <begin position="283"/>
        <end position="343"/>
    </location>
</feature>
<dbReference type="InterPro" id="IPR009030">
    <property type="entry name" value="Growth_fac_rcpt_cys_sf"/>
</dbReference>
<keyword evidence="2" id="KW-0732">Signal</keyword>
<comment type="caution">
    <text evidence="12">The sequence shown here is derived from an EMBL/GenBank/DDBJ whole genome shotgun (WGS) entry which is preliminary data.</text>
</comment>
<dbReference type="SMART" id="SM00215">
    <property type="entry name" value="VWC_out"/>
    <property type="match status" value="3"/>
</dbReference>
<evidence type="ECO:0008006" key="14">
    <source>
        <dbReference type="Google" id="ProtNLM"/>
    </source>
</evidence>
<dbReference type="Pfam" id="PF03160">
    <property type="entry name" value="Calx-beta"/>
    <property type="match status" value="4"/>
</dbReference>
<reference evidence="12" key="2">
    <citation type="journal article" date="2021" name="Genome Biol. Evol.">
        <title>Developing a high-quality reference genome for a parasitic bivalve with doubly uniparental inheritance (Bivalvia: Unionida).</title>
        <authorList>
            <person name="Smith C.H."/>
        </authorList>
    </citation>
    <scope>NUCLEOTIDE SEQUENCE</scope>
    <source>
        <strain evidence="12">CHS0354</strain>
        <tissue evidence="12">Mantle</tissue>
    </source>
</reference>
<dbReference type="Gene3D" id="2.60.40.2030">
    <property type="match status" value="5"/>
</dbReference>
<gene>
    <name evidence="12" type="ORF">CHS0354_041738</name>
</gene>
<dbReference type="Pfam" id="PF16184">
    <property type="entry name" value="Cadherin_3"/>
    <property type="match status" value="12"/>
</dbReference>
<dbReference type="CDD" id="cd00064">
    <property type="entry name" value="FU"/>
    <property type="match status" value="6"/>
</dbReference>
<feature type="repeat" description="CSPG" evidence="7">
    <location>
        <begin position="1889"/>
        <end position="1981"/>
    </location>
</feature>
<dbReference type="SMART" id="SM00261">
    <property type="entry name" value="FU"/>
    <property type="match status" value="8"/>
</dbReference>
<dbReference type="PANTHER" id="PTHR45739:SF1">
    <property type="entry name" value="EXTRACELLULAR MATRIX ORGANIZING PROTEIN FRAS1"/>
    <property type="match status" value="1"/>
</dbReference>
<feature type="domain" description="Cadherin" evidence="11">
    <location>
        <begin position="1177"/>
        <end position="1291"/>
    </location>
</feature>
<feature type="domain" description="VWFC" evidence="10">
    <location>
        <begin position="90"/>
        <end position="150"/>
    </location>
</feature>